<dbReference type="InterPro" id="IPR029753">
    <property type="entry name" value="D-isomer_DH_CS"/>
</dbReference>
<evidence type="ECO:0000256" key="2">
    <source>
        <dbReference type="ARBA" id="ARBA00023002"/>
    </source>
</evidence>
<dbReference type="Pfam" id="PF00389">
    <property type="entry name" value="2-Hacid_dh"/>
    <property type="match status" value="1"/>
</dbReference>
<dbReference type="PROSITE" id="PS00671">
    <property type="entry name" value="D_2_HYDROXYACID_DH_3"/>
    <property type="match status" value="1"/>
</dbReference>
<keyword evidence="2 4" id="KW-0560">Oxidoreductase</keyword>
<feature type="domain" description="D-isomer specific 2-hydroxyacid dehydrogenase NAD-binding" evidence="6">
    <location>
        <begin position="112"/>
        <end position="283"/>
    </location>
</feature>
<dbReference type="InterPro" id="IPR006139">
    <property type="entry name" value="D-isomer_2_OHA_DH_cat_dom"/>
</dbReference>
<dbReference type="InterPro" id="IPR006140">
    <property type="entry name" value="D-isomer_DH_NAD-bd"/>
</dbReference>
<evidence type="ECO:0000256" key="3">
    <source>
        <dbReference type="ARBA" id="ARBA00023027"/>
    </source>
</evidence>
<keyword evidence="3" id="KW-0520">NAD</keyword>
<comment type="caution">
    <text evidence="7">The sequence shown here is derived from an EMBL/GenBank/DDBJ whole genome shotgun (WGS) entry which is preliminary data.</text>
</comment>
<name>A0A9D1EFW0_9FIRM</name>
<protein>
    <submittedName>
        <fullName evidence="7">Hydroxyacid dehydrogenase</fullName>
    </submittedName>
</protein>
<organism evidence="7 8">
    <name type="scientific">Candidatus Fimimorpha faecalis</name>
    <dbReference type="NCBI Taxonomy" id="2840824"/>
    <lineage>
        <taxon>Bacteria</taxon>
        <taxon>Bacillati</taxon>
        <taxon>Bacillota</taxon>
        <taxon>Clostridia</taxon>
        <taxon>Eubacteriales</taxon>
        <taxon>Candidatus Fimimorpha</taxon>
    </lineage>
</organism>
<evidence type="ECO:0000313" key="8">
    <source>
        <dbReference type="Proteomes" id="UP000824201"/>
    </source>
</evidence>
<evidence type="ECO:0000256" key="1">
    <source>
        <dbReference type="ARBA" id="ARBA00005854"/>
    </source>
</evidence>
<reference evidence="7" key="1">
    <citation type="submission" date="2020-10" db="EMBL/GenBank/DDBJ databases">
        <authorList>
            <person name="Gilroy R."/>
        </authorList>
    </citation>
    <scope>NUCLEOTIDE SEQUENCE</scope>
    <source>
        <strain evidence="7">ChiW13-3771</strain>
    </source>
</reference>
<reference evidence="7" key="2">
    <citation type="journal article" date="2021" name="PeerJ">
        <title>Extensive microbial diversity within the chicken gut microbiome revealed by metagenomics and culture.</title>
        <authorList>
            <person name="Gilroy R."/>
            <person name="Ravi A."/>
            <person name="Getino M."/>
            <person name="Pursley I."/>
            <person name="Horton D.L."/>
            <person name="Alikhan N.F."/>
            <person name="Baker D."/>
            <person name="Gharbi K."/>
            <person name="Hall N."/>
            <person name="Watson M."/>
            <person name="Adriaenssens E.M."/>
            <person name="Foster-Nyarko E."/>
            <person name="Jarju S."/>
            <person name="Secka A."/>
            <person name="Antonio M."/>
            <person name="Oren A."/>
            <person name="Chaudhuri R.R."/>
            <person name="La Ragione R."/>
            <person name="Hildebrand F."/>
            <person name="Pallen M.J."/>
        </authorList>
    </citation>
    <scope>NUCLEOTIDE SEQUENCE</scope>
    <source>
        <strain evidence="7">ChiW13-3771</strain>
    </source>
</reference>
<dbReference type="Gene3D" id="3.40.50.720">
    <property type="entry name" value="NAD(P)-binding Rossmann-like Domain"/>
    <property type="match status" value="2"/>
</dbReference>
<dbReference type="CDD" id="cd12161">
    <property type="entry name" value="GDH_like_1"/>
    <property type="match status" value="1"/>
</dbReference>
<dbReference type="GO" id="GO:0051287">
    <property type="term" value="F:NAD binding"/>
    <property type="evidence" value="ECO:0007669"/>
    <property type="project" value="InterPro"/>
</dbReference>
<dbReference type="AlphaFoldDB" id="A0A9D1EFW0"/>
<dbReference type="InterPro" id="IPR036291">
    <property type="entry name" value="NAD(P)-bd_dom_sf"/>
</dbReference>
<proteinExistence type="inferred from homology"/>
<evidence type="ECO:0000256" key="4">
    <source>
        <dbReference type="RuleBase" id="RU003719"/>
    </source>
</evidence>
<dbReference type="PANTHER" id="PTHR43761">
    <property type="entry name" value="D-ISOMER SPECIFIC 2-HYDROXYACID DEHYDROGENASE FAMILY PROTEIN (AFU_ORTHOLOGUE AFUA_1G13630)"/>
    <property type="match status" value="1"/>
</dbReference>
<evidence type="ECO:0000259" key="5">
    <source>
        <dbReference type="Pfam" id="PF00389"/>
    </source>
</evidence>
<dbReference type="PANTHER" id="PTHR43761:SF1">
    <property type="entry name" value="D-ISOMER SPECIFIC 2-HYDROXYACID DEHYDROGENASE CATALYTIC DOMAIN-CONTAINING PROTEIN-RELATED"/>
    <property type="match status" value="1"/>
</dbReference>
<dbReference type="SUPFAM" id="SSF51735">
    <property type="entry name" value="NAD(P)-binding Rossmann-fold domains"/>
    <property type="match status" value="1"/>
</dbReference>
<accession>A0A9D1EFW0</accession>
<dbReference type="FunFam" id="3.40.50.720:FF:000203">
    <property type="entry name" value="D-3-phosphoglycerate dehydrogenase (SerA)"/>
    <property type="match status" value="1"/>
</dbReference>
<evidence type="ECO:0000313" key="7">
    <source>
        <dbReference type="EMBL" id="HIR89148.1"/>
    </source>
</evidence>
<dbReference type="EMBL" id="DVHN01000122">
    <property type="protein sequence ID" value="HIR89148.1"/>
    <property type="molecule type" value="Genomic_DNA"/>
</dbReference>
<gene>
    <name evidence="7" type="ORF">IAC96_09380</name>
</gene>
<dbReference type="SUPFAM" id="SSF52283">
    <property type="entry name" value="Formate/glycerate dehydrogenase catalytic domain-like"/>
    <property type="match status" value="1"/>
</dbReference>
<dbReference type="Proteomes" id="UP000824201">
    <property type="component" value="Unassembled WGS sequence"/>
</dbReference>
<dbReference type="Pfam" id="PF02826">
    <property type="entry name" value="2-Hacid_dh_C"/>
    <property type="match status" value="1"/>
</dbReference>
<comment type="similarity">
    <text evidence="1 4">Belongs to the D-isomer specific 2-hydroxyacid dehydrogenase family.</text>
</comment>
<dbReference type="GO" id="GO:0016616">
    <property type="term" value="F:oxidoreductase activity, acting on the CH-OH group of donors, NAD or NADP as acceptor"/>
    <property type="evidence" value="ECO:0007669"/>
    <property type="project" value="InterPro"/>
</dbReference>
<dbReference type="InterPro" id="IPR050418">
    <property type="entry name" value="D-iso_2-hydroxyacid_DH_PdxB"/>
</dbReference>
<feature type="domain" description="D-isomer specific 2-hydroxyacid dehydrogenase catalytic" evidence="5">
    <location>
        <begin position="19"/>
        <end position="309"/>
    </location>
</feature>
<sequence length="313" mass="34078">MKLVVIEPLGVEKSQFLSMAEEILGDRVELVLYDTRVTDTETLIERGKDADIIMVANLPMNEEVILGCHNLKLLAVAFTGLDHIAMEACRAKGITVCNCAGYSNAAVSDLVFGMLITLYRNVIPCNERVRVGGTKDGLIGMELEGKKFGVIGTGAIGLRVANIASAFGCEVYAYSRTKKELPNVTYVSLEELLSHCDIVSLHVPLSEETRGLINRDRLALMKKTSVLINTARGPVVDSEALAEALNEGKIAGACVDVFEMEPPVPQEHPLLHAKNLIATPHIAFATKEALVKRAIINLNNVKYWLEGNPINVK</sequence>
<evidence type="ECO:0000259" key="6">
    <source>
        <dbReference type="Pfam" id="PF02826"/>
    </source>
</evidence>
<dbReference type="PROSITE" id="PS00670">
    <property type="entry name" value="D_2_HYDROXYACID_DH_2"/>
    <property type="match status" value="1"/>
</dbReference>